<evidence type="ECO:0000313" key="2">
    <source>
        <dbReference type="Proteomes" id="UP000272117"/>
    </source>
</evidence>
<protein>
    <submittedName>
        <fullName evidence="1">Uncharacterized protein</fullName>
    </submittedName>
</protein>
<accession>A0A3M9MU47</accession>
<dbReference type="Proteomes" id="UP000272117">
    <property type="component" value="Unassembled WGS sequence"/>
</dbReference>
<keyword evidence="2" id="KW-1185">Reference proteome</keyword>
<organism evidence="1 2">
    <name type="scientific">Rufibacter latericius</name>
    <dbReference type="NCBI Taxonomy" id="2487040"/>
    <lineage>
        <taxon>Bacteria</taxon>
        <taxon>Pseudomonadati</taxon>
        <taxon>Bacteroidota</taxon>
        <taxon>Cytophagia</taxon>
        <taxon>Cytophagales</taxon>
        <taxon>Hymenobacteraceae</taxon>
        <taxon>Rufibacter</taxon>
    </lineage>
</organism>
<comment type="caution">
    <text evidence="1">The sequence shown here is derived from an EMBL/GenBank/DDBJ whole genome shotgun (WGS) entry which is preliminary data.</text>
</comment>
<evidence type="ECO:0000313" key="1">
    <source>
        <dbReference type="EMBL" id="RNI28725.1"/>
    </source>
</evidence>
<gene>
    <name evidence="1" type="ORF">EFB08_08825</name>
</gene>
<sequence>MFLRYLPLLQSDKQVLARAFLLSILSTFSENKVKTANRNLFPMAEAALLSPSSKLNAEAMQNFSTFKKPTLPCIGLLVFRVP</sequence>
<dbReference type="EMBL" id="RJJD01000004">
    <property type="protein sequence ID" value="RNI28725.1"/>
    <property type="molecule type" value="Genomic_DNA"/>
</dbReference>
<proteinExistence type="predicted"/>
<dbReference type="AlphaFoldDB" id="A0A3M9MU47"/>
<reference evidence="1 2" key="1">
    <citation type="submission" date="2018-11" db="EMBL/GenBank/DDBJ databases">
        <title>Rufibacter latericius sp. nov., isolated from water in Baiyang Lake.</title>
        <authorList>
            <person name="Yang Y."/>
        </authorList>
    </citation>
    <scope>NUCLEOTIDE SEQUENCE [LARGE SCALE GENOMIC DNA]</scope>
    <source>
        <strain evidence="1 2">R-22-1c-1</strain>
    </source>
</reference>
<name>A0A3M9MU47_9BACT</name>